<feature type="chain" id="PRO_5023302867" description="Phosphatidylserine decarboxylase beta chain" evidence="13">
    <location>
        <begin position="1"/>
        <end position="365"/>
    </location>
</feature>
<keyword evidence="3 13" id="KW-0812">Transmembrane</keyword>
<comment type="subcellular location">
    <molecule>Phosphatidylserine decarboxylase alpha chain</molecule>
    <subcellularLocation>
        <location evidence="13">Mitochondrion inner membrane</location>
        <topology evidence="13">Peripheral membrane protein</topology>
        <orientation evidence="13">Intermembrane side</orientation>
    </subcellularLocation>
    <text evidence="13">Anchored to the mitochondrial inner membrane through its interaction with the integral membrane beta chain.</text>
</comment>
<dbReference type="GO" id="GO:0005743">
    <property type="term" value="C:mitochondrial inner membrane"/>
    <property type="evidence" value="ECO:0007669"/>
    <property type="project" value="UniProtKB-SubCell"/>
</dbReference>
<comment type="cofactor">
    <cofactor evidence="13">
        <name>pyruvate</name>
        <dbReference type="ChEBI" id="CHEBI:15361"/>
    </cofactor>
    <text evidence="13">Binds 1 pyruvoyl group covalently per subunit.</text>
</comment>
<evidence type="ECO:0000256" key="9">
    <source>
        <dbReference type="ARBA" id="ARBA00023239"/>
    </source>
</evidence>
<evidence type="ECO:0000256" key="6">
    <source>
        <dbReference type="ARBA" id="ARBA00023098"/>
    </source>
</evidence>
<sequence>MTNVTIADIHGNSKTVMNNTGRYLAFCDQKHNYQSLNDSNCAGRRTAFWRYTTWFGITFIVAGSSFYLLELFLPDARVVQDSKHYYSTLKMRAYCSLPLNTLSRFAGGIARIYIPVWLRPTLLGLYARLFNCRMDEALVEDFRMYPTLASFFNRELKPSVRPISDAELVSPADGVVVHYGKVENGKIEFVKGQDYALSEFLGPIDLSEKFENLKKVSYFLLFHFSIFVFANSCVYAGITELYQVVIYLAPGEYHAFHSPARWTVKQEFHYPGLLLSVRPALLDQLPRLFCMNERVVLNGQWKHGFFSLSAIAATNVGDVIIDADPDLHTNLKRIRRKLQDESTGIRTDINYDYFAGQRVGEFRLGSTVVLVFESPKSIEFAFKAGDYLRYGQSLIKADL</sequence>
<evidence type="ECO:0000313" key="16">
    <source>
        <dbReference type="WBParaSite" id="SMUV_0000242301-mRNA-1"/>
    </source>
</evidence>
<keyword evidence="2 13" id="KW-0444">Lipid biosynthesis</keyword>
<feature type="topological domain" description="Mitochondrial intermembrane" evidence="13">
    <location>
        <begin position="73"/>
        <end position="399"/>
    </location>
</feature>
<dbReference type="GO" id="GO:0006646">
    <property type="term" value="P:phosphatidylethanolamine biosynthetic process"/>
    <property type="evidence" value="ECO:0007669"/>
    <property type="project" value="UniProtKB-UniRule"/>
</dbReference>
<dbReference type="HAMAP" id="MF_03208">
    <property type="entry name" value="PS_decarb_PSD_B_type1_euk"/>
    <property type="match status" value="1"/>
</dbReference>
<protein>
    <recommendedName>
        <fullName evidence="13">Phosphatidylserine decarboxylase proenzyme, mitochondrial</fullName>
        <ecNumber evidence="13">4.1.1.65</ecNumber>
    </recommendedName>
    <component>
        <recommendedName>
            <fullName evidence="13">Phosphatidylserine decarboxylase beta chain</fullName>
        </recommendedName>
    </component>
    <component>
        <recommendedName>
            <fullName evidence="13">Phosphatidylserine decarboxylase alpha chain</fullName>
        </recommendedName>
    </component>
</protein>
<dbReference type="InterPro" id="IPR033661">
    <property type="entry name" value="PSD_type1_euk"/>
</dbReference>
<dbReference type="GO" id="GO:0004609">
    <property type="term" value="F:phosphatidylserine decarboxylase activity"/>
    <property type="evidence" value="ECO:0007669"/>
    <property type="project" value="UniProtKB-UniRule"/>
</dbReference>
<dbReference type="InterPro" id="IPR033177">
    <property type="entry name" value="PSD-B"/>
</dbReference>
<keyword evidence="6 13" id="KW-0443">Lipid metabolism</keyword>
<dbReference type="STRING" id="451379.A0A158R455"/>
<evidence type="ECO:0000256" key="14">
    <source>
        <dbReference type="SAM" id="Phobius"/>
    </source>
</evidence>
<dbReference type="PANTHER" id="PTHR10067:SF6">
    <property type="entry name" value="PHOSPHATIDYLSERINE DECARBOXYLASE PROENZYME, MITOCHONDRIAL"/>
    <property type="match status" value="1"/>
</dbReference>
<evidence type="ECO:0000256" key="12">
    <source>
        <dbReference type="ARBA" id="ARBA00045136"/>
    </source>
</evidence>
<feature type="transmembrane region" description="Helical" evidence="14">
    <location>
        <begin position="216"/>
        <end position="238"/>
    </location>
</feature>
<keyword evidence="13" id="KW-0865">Zymogen</keyword>
<feature type="site" description="Cleavage (non-hydrolytic); by autocatalysis" evidence="13">
    <location>
        <begin position="365"/>
        <end position="366"/>
    </location>
</feature>
<keyword evidence="9 13" id="KW-0456">Lyase</keyword>
<evidence type="ECO:0000256" key="3">
    <source>
        <dbReference type="ARBA" id="ARBA00022692"/>
    </source>
</evidence>
<proteinExistence type="inferred from homology"/>
<comment type="pathway">
    <text evidence="13">Phospholipid metabolism; phosphatidylethanolamine biosynthesis; phosphatidylethanolamine from CDP-diacylglycerol: step 2/2.</text>
</comment>
<dbReference type="NCBIfam" id="TIGR00163">
    <property type="entry name" value="PS_decarb"/>
    <property type="match status" value="1"/>
</dbReference>
<comment type="pathway">
    <text evidence="1">Lipid metabolism.</text>
</comment>
<reference evidence="16" key="1">
    <citation type="submission" date="2016-04" db="UniProtKB">
        <authorList>
            <consortium name="WormBaseParasite"/>
        </authorList>
    </citation>
    <scope>IDENTIFICATION</scope>
</reference>
<feature type="active site" description="Charge relay system; for autoendoproteolytic cleavage activity" evidence="13">
    <location>
        <position position="257"/>
    </location>
</feature>
<evidence type="ECO:0000256" key="8">
    <source>
        <dbReference type="ARBA" id="ARBA00023209"/>
    </source>
</evidence>
<comment type="similarity">
    <text evidence="13">Belongs to the phosphatidylserine decarboxylase family. PSD-B subfamily. Eukaryotic type I sub-subfamily.</text>
</comment>
<keyword evidence="15" id="KW-1185">Reference proteome</keyword>
<dbReference type="WBParaSite" id="SMUV_0000242301-mRNA-1">
    <property type="protein sequence ID" value="SMUV_0000242301-mRNA-1"/>
    <property type="gene ID" value="SMUV_0000242301"/>
</dbReference>
<dbReference type="GO" id="GO:0016540">
    <property type="term" value="P:protein autoprocessing"/>
    <property type="evidence" value="ECO:0007669"/>
    <property type="project" value="UniProtKB-UniRule"/>
</dbReference>
<evidence type="ECO:0000256" key="1">
    <source>
        <dbReference type="ARBA" id="ARBA00005189"/>
    </source>
</evidence>
<comment type="subunit">
    <text evidence="13">Heterodimer of a large membrane-associated beta subunit and a small pyruvoyl-containing alpha subunit.</text>
</comment>
<evidence type="ECO:0000256" key="2">
    <source>
        <dbReference type="ARBA" id="ARBA00022516"/>
    </source>
</evidence>
<dbReference type="EC" id="4.1.1.65" evidence="13"/>
<evidence type="ECO:0000256" key="7">
    <source>
        <dbReference type="ARBA" id="ARBA00023136"/>
    </source>
</evidence>
<keyword evidence="8 13" id="KW-0594">Phospholipid biosynthesis</keyword>
<comment type="PTM">
    <text evidence="13">Is synthesized initially as an inactive proenzyme. Formation of the active enzyme involves a self-maturation process in which the active site pyruvoyl group is generated from an internal serine residue via an autocatalytic post-translational modification. Two non-identical subunits are generated from the proenzyme in this reaction, and the pyruvate is formed at the N-terminus of the alpha chain, which is derived from the carboxyl end of the proenzyme. The autoendoproteolytic cleavage occurs by a canonical serine protease mechanism, in which the side chain hydroxyl group of the serine supplies its oxygen atom to form the C-terminus of the beta chain, while the remainder of the serine residue undergoes an oxidative deamination to produce ammonia and the pyruvoyl prosthetic group on the alpha chain. During this reaction, the Ser that is part of the protease active site of the proenzyme becomes the pyruvoyl prosthetic group, which constitutes an essential element of the active site of the mature decarboxylase.</text>
</comment>
<feature type="active site" description="Charge relay system; for autoendoproteolytic cleavage activity" evidence="13">
    <location>
        <position position="173"/>
    </location>
</feature>
<keyword evidence="4 13" id="KW-0210">Decarboxylase</keyword>
<evidence type="ECO:0000256" key="10">
    <source>
        <dbReference type="ARBA" id="ARBA00023264"/>
    </source>
</evidence>
<feature type="active site" description="Schiff-base intermediate with substrate; via pyruvic acid; for decarboxylase activity" evidence="13">
    <location>
        <position position="366"/>
    </location>
</feature>
<evidence type="ECO:0000256" key="5">
    <source>
        <dbReference type="ARBA" id="ARBA00022989"/>
    </source>
</evidence>
<name>A0A158R455_9BILA</name>
<keyword evidence="5 13" id="KW-1133">Transmembrane helix</keyword>
<keyword evidence="13" id="KW-0999">Mitochondrion inner membrane</keyword>
<feature type="modified residue" description="Pyruvic acid (Ser); by autocatalysis" evidence="13">
    <location>
        <position position="366"/>
    </location>
</feature>
<accession>A0A158R455</accession>
<dbReference type="UniPathway" id="UPA00558">
    <property type="reaction ID" value="UER00616"/>
</dbReference>
<feature type="active site" description="Charge relay system; for autoendoproteolytic cleavage activity" evidence="13">
    <location>
        <position position="366"/>
    </location>
</feature>
<dbReference type="Proteomes" id="UP000046393">
    <property type="component" value="Unplaced"/>
</dbReference>
<feature type="topological domain" description="Mitochondrial matrix" evidence="13">
    <location>
        <begin position="1"/>
        <end position="53"/>
    </location>
</feature>
<comment type="function">
    <text evidence="12">Catalyzes the formation of phosphatidylethanolamine (PtdEtn) from phosphatidylserine (PtdSer). Plays a central role in phospholipid metabolism and in the interorganelle trafficking of phosphatidylserine. May be involved in lipid droplet biogenesis at the endoplasmic reticulum membrane.</text>
</comment>
<evidence type="ECO:0000256" key="11">
    <source>
        <dbReference type="ARBA" id="ARBA00023317"/>
    </source>
</evidence>
<organism evidence="15 16">
    <name type="scientific">Syphacia muris</name>
    <dbReference type="NCBI Taxonomy" id="451379"/>
    <lineage>
        <taxon>Eukaryota</taxon>
        <taxon>Metazoa</taxon>
        <taxon>Ecdysozoa</taxon>
        <taxon>Nematoda</taxon>
        <taxon>Chromadorea</taxon>
        <taxon>Rhabditida</taxon>
        <taxon>Spirurina</taxon>
        <taxon>Oxyuridomorpha</taxon>
        <taxon>Oxyuroidea</taxon>
        <taxon>Oxyuridae</taxon>
        <taxon>Syphacia</taxon>
    </lineage>
</organism>
<dbReference type="InterPro" id="IPR003817">
    <property type="entry name" value="PS_Dcarbxylase"/>
</dbReference>
<evidence type="ECO:0000313" key="15">
    <source>
        <dbReference type="Proteomes" id="UP000046393"/>
    </source>
</evidence>
<dbReference type="Pfam" id="PF02666">
    <property type="entry name" value="PS_Dcarbxylase"/>
    <property type="match status" value="2"/>
</dbReference>
<comment type="subcellular location">
    <molecule>Phosphatidylserine decarboxylase beta chain</molecule>
    <subcellularLocation>
        <location evidence="13">Mitochondrion inner membrane</location>
        <topology evidence="13">Single-pass membrane protein</topology>
        <orientation evidence="13">Intermembrane side</orientation>
    </subcellularLocation>
</comment>
<keyword evidence="10 13" id="KW-1208">Phospholipid metabolism</keyword>
<dbReference type="PANTHER" id="PTHR10067">
    <property type="entry name" value="PHOSPHATIDYLSERINE DECARBOXYLASE"/>
    <property type="match status" value="1"/>
</dbReference>
<evidence type="ECO:0000256" key="13">
    <source>
        <dbReference type="HAMAP-Rule" id="MF_03208"/>
    </source>
</evidence>
<dbReference type="AlphaFoldDB" id="A0A158R455"/>
<keyword evidence="7 13" id="KW-0472">Membrane</keyword>
<comment type="catalytic activity">
    <reaction evidence="13">
        <text>a 1,2-diacyl-sn-glycero-3-phospho-L-serine + H(+) = a 1,2-diacyl-sn-glycero-3-phosphoethanolamine + CO2</text>
        <dbReference type="Rhea" id="RHEA:20828"/>
        <dbReference type="ChEBI" id="CHEBI:15378"/>
        <dbReference type="ChEBI" id="CHEBI:16526"/>
        <dbReference type="ChEBI" id="CHEBI:57262"/>
        <dbReference type="ChEBI" id="CHEBI:64612"/>
        <dbReference type="EC" id="4.1.1.65"/>
    </reaction>
</comment>
<keyword evidence="11 13" id="KW-0670">Pyruvate</keyword>
<evidence type="ECO:0000256" key="4">
    <source>
        <dbReference type="ARBA" id="ARBA00022793"/>
    </source>
</evidence>
<keyword evidence="13" id="KW-0496">Mitochondrion</keyword>
<feature type="transmembrane region" description="Helical" evidence="14">
    <location>
        <begin position="54"/>
        <end position="73"/>
    </location>
</feature>
<feature type="chain" id="PRO_5023302868" description="Phosphatidylserine decarboxylase alpha chain" evidence="13">
    <location>
        <begin position="366"/>
        <end position="399"/>
    </location>
</feature>